<dbReference type="AlphaFoldDB" id="A0ABD6CRS9"/>
<keyword evidence="3" id="KW-1185">Reference proteome</keyword>
<evidence type="ECO:0000313" key="2">
    <source>
        <dbReference type="EMBL" id="MFD1600594.1"/>
    </source>
</evidence>
<accession>A0ABD6CRS9</accession>
<organism evidence="2 3">
    <name type="scientific">Halobellus rarus</name>
    <dbReference type="NCBI Taxonomy" id="1126237"/>
    <lineage>
        <taxon>Archaea</taxon>
        <taxon>Methanobacteriati</taxon>
        <taxon>Methanobacteriota</taxon>
        <taxon>Stenosarchaea group</taxon>
        <taxon>Halobacteria</taxon>
        <taxon>Halobacteriales</taxon>
        <taxon>Haloferacaceae</taxon>
        <taxon>Halobellus</taxon>
    </lineage>
</organism>
<proteinExistence type="predicted"/>
<name>A0ABD6CRS9_9EURY</name>
<feature type="region of interest" description="Disordered" evidence="1">
    <location>
        <begin position="32"/>
        <end position="56"/>
    </location>
</feature>
<feature type="compositionally biased region" description="Basic and acidic residues" evidence="1">
    <location>
        <begin position="35"/>
        <end position="45"/>
    </location>
</feature>
<evidence type="ECO:0000313" key="3">
    <source>
        <dbReference type="Proteomes" id="UP001597085"/>
    </source>
</evidence>
<sequence>MLKEYLPESTRRKRGKMWAGVYLWVFGANVDREDDDRKPNDRLGEENPLTQQSEDE</sequence>
<reference evidence="2 3" key="1">
    <citation type="journal article" date="2019" name="Int. J. Syst. Evol. Microbiol.">
        <title>The Global Catalogue of Microorganisms (GCM) 10K type strain sequencing project: providing services to taxonomists for standard genome sequencing and annotation.</title>
        <authorList>
            <consortium name="The Broad Institute Genomics Platform"/>
            <consortium name="The Broad Institute Genome Sequencing Center for Infectious Disease"/>
            <person name="Wu L."/>
            <person name="Ma J."/>
        </authorList>
    </citation>
    <scope>NUCLEOTIDE SEQUENCE [LARGE SCALE GENOMIC DNA]</scope>
    <source>
        <strain evidence="2 3">CGMCC 1.12121</strain>
    </source>
</reference>
<protein>
    <recommendedName>
        <fullName evidence="4">Transposase</fullName>
    </recommendedName>
</protein>
<comment type="caution">
    <text evidence="2">The sequence shown here is derived from an EMBL/GenBank/DDBJ whole genome shotgun (WGS) entry which is preliminary data.</text>
</comment>
<dbReference type="EMBL" id="JBHUDK010000016">
    <property type="protein sequence ID" value="MFD1600594.1"/>
    <property type="molecule type" value="Genomic_DNA"/>
</dbReference>
<dbReference type="RefSeq" id="WP_390278222.1">
    <property type="nucleotide sequence ID" value="NZ_JBHUDK010000016.1"/>
</dbReference>
<evidence type="ECO:0000256" key="1">
    <source>
        <dbReference type="SAM" id="MobiDB-lite"/>
    </source>
</evidence>
<evidence type="ECO:0008006" key="4">
    <source>
        <dbReference type="Google" id="ProtNLM"/>
    </source>
</evidence>
<gene>
    <name evidence="2" type="ORF">ACFSBX_16770</name>
</gene>
<dbReference type="Proteomes" id="UP001597085">
    <property type="component" value="Unassembled WGS sequence"/>
</dbReference>